<accession>A0A1T4N6N5</accession>
<keyword evidence="3" id="KW-1185">Reference proteome</keyword>
<dbReference type="EMBL" id="FUWH01000004">
    <property type="protein sequence ID" value="SJZ74766.1"/>
    <property type="molecule type" value="Genomic_DNA"/>
</dbReference>
<dbReference type="Proteomes" id="UP000190888">
    <property type="component" value="Unassembled WGS sequence"/>
</dbReference>
<dbReference type="STRING" id="413434.SAMN04488132_104114"/>
<evidence type="ECO:0000256" key="1">
    <source>
        <dbReference type="SAM" id="MobiDB-lite"/>
    </source>
</evidence>
<gene>
    <name evidence="2" type="ORF">SAMN04488132_104114</name>
</gene>
<protein>
    <submittedName>
        <fullName evidence="2">Uncharacterized protein</fullName>
    </submittedName>
</protein>
<evidence type="ECO:0000313" key="3">
    <source>
        <dbReference type="Proteomes" id="UP000190888"/>
    </source>
</evidence>
<feature type="compositionally biased region" description="Basic and acidic residues" evidence="1">
    <location>
        <begin position="21"/>
        <end position="60"/>
    </location>
</feature>
<evidence type="ECO:0000313" key="2">
    <source>
        <dbReference type="EMBL" id="SJZ74766.1"/>
    </source>
</evidence>
<dbReference type="AlphaFoldDB" id="A0A1T4N6N5"/>
<reference evidence="2 3" key="1">
    <citation type="submission" date="2017-02" db="EMBL/GenBank/DDBJ databases">
        <authorList>
            <person name="Peterson S.W."/>
        </authorList>
    </citation>
    <scope>NUCLEOTIDE SEQUENCE [LARGE SCALE GENOMIC DNA]</scope>
    <source>
        <strain evidence="2 3">DSM 22335</strain>
    </source>
</reference>
<feature type="region of interest" description="Disordered" evidence="1">
    <location>
        <begin position="1"/>
        <end position="60"/>
    </location>
</feature>
<sequence>MKNSATSGQTHSKATGASNRPDNKQTLDSRKNEEQRLQGDNRTHNSKEVHSSTKNDRKKP</sequence>
<feature type="compositionally biased region" description="Polar residues" evidence="1">
    <location>
        <begin position="1"/>
        <end position="20"/>
    </location>
</feature>
<name>A0A1T4N6N5_9BACT</name>
<proteinExistence type="predicted"/>
<organism evidence="2 3">
    <name type="scientific">Sediminibacterium ginsengisoli</name>
    <dbReference type="NCBI Taxonomy" id="413434"/>
    <lineage>
        <taxon>Bacteria</taxon>
        <taxon>Pseudomonadati</taxon>
        <taxon>Bacteroidota</taxon>
        <taxon>Chitinophagia</taxon>
        <taxon>Chitinophagales</taxon>
        <taxon>Chitinophagaceae</taxon>
        <taxon>Sediminibacterium</taxon>
    </lineage>
</organism>
<dbReference type="RefSeq" id="WP_078831098.1">
    <property type="nucleotide sequence ID" value="NZ_FUWH01000004.1"/>
</dbReference>